<reference evidence="1 2" key="1">
    <citation type="submission" date="2016-01" db="EMBL/GenBank/DDBJ databases">
        <title>Draft genome of the antarctic isolate Shewanella frigidimarina Ag06-30.</title>
        <authorList>
            <person name="Parmeciano Di Noto G."/>
            <person name="Vazquez S."/>
            <person name="Mac Cormack W."/>
            <person name="Iriarte A."/>
            <person name="Quiroga C."/>
        </authorList>
    </citation>
    <scope>NUCLEOTIDE SEQUENCE [LARGE SCALE GENOMIC DNA]</scope>
    <source>
        <strain evidence="1 2">Ag06-30</strain>
    </source>
</reference>
<organism evidence="1">
    <name type="scientific">Shewanella frigidimarina</name>
    <dbReference type="NCBI Taxonomy" id="56812"/>
    <lineage>
        <taxon>Bacteria</taxon>
        <taxon>Pseudomonadati</taxon>
        <taxon>Pseudomonadota</taxon>
        <taxon>Gammaproteobacteria</taxon>
        <taxon>Alteromonadales</taxon>
        <taxon>Shewanellaceae</taxon>
        <taxon>Shewanella</taxon>
    </lineage>
</organism>
<gene>
    <name evidence="1" type="ORF">AWJ07_13845</name>
</gene>
<proteinExistence type="predicted"/>
<name>A0A106C1N4_SHEFR</name>
<dbReference type="RefSeq" id="WP_059745304.1">
    <property type="nucleotide sequence ID" value="NZ_JBOZOX010000020.1"/>
</dbReference>
<evidence type="ECO:0008006" key="3">
    <source>
        <dbReference type="Google" id="ProtNLM"/>
    </source>
</evidence>
<sequence>MCILFIAVEAHPDYPLIVCANRDEFHHRATEPAYRWATTPIIIAGQDKQAGGTWLGINEQGQFAGLTNIRAIEQQDGVRSRGELVVDALTKQHINSQWLTEHSINYNPFNLVFEQHNQLHCFNSKTLTTTLLKPGFHAVSNGALDDIWPKMAKGQQQLQSYIKQMQSPCIDQLLNIMRDTSQPKDQDLPQTGISLEWERRLSSIFIEHEEYGTRSTSIVLKHRSGKVQLTEVRYDGKARNLGSQRFNLG</sequence>
<dbReference type="PANTHER" id="PTHR17985:SF8">
    <property type="entry name" value="TRANSPORT AND GOLGI ORGANIZATION PROTEIN 2 HOMOLOG"/>
    <property type="match status" value="1"/>
</dbReference>
<evidence type="ECO:0000313" key="1">
    <source>
        <dbReference type="EMBL" id="KVX02591.1"/>
    </source>
</evidence>
<accession>A0A106C1N4</accession>
<protein>
    <recommendedName>
        <fullName evidence="3">NRDE family protein</fullName>
    </recommendedName>
</protein>
<dbReference type="EMBL" id="LRDC01000012">
    <property type="protein sequence ID" value="KVX02591.1"/>
    <property type="molecule type" value="Genomic_DNA"/>
</dbReference>
<dbReference type="AlphaFoldDB" id="A0A106C1N4"/>
<dbReference type="InterPro" id="IPR008551">
    <property type="entry name" value="TANGO2"/>
</dbReference>
<dbReference type="Pfam" id="PF05742">
    <property type="entry name" value="TANGO2"/>
    <property type="match status" value="1"/>
</dbReference>
<comment type="caution">
    <text evidence="1">The sequence shown here is derived from an EMBL/GenBank/DDBJ whole genome shotgun (WGS) entry which is preliminary data.</text>
</comment>
<evidence type="ECO:0000313" key="2">
    <source>
        <dbReference type="Proteomes" id="UP000055702"/>
    </source>
</evidence>
<dbReference type="Proteomes" id="UP000055702">
    <property type="component" value="Unassembled WGS sequence"/>
</dbReference>
<dbReference type="PANTHER" id="PTHR17985">
    <property type="entry name" value="SER/THR-RICH PROTEIN T10 IN DGCR REGION"/>
    <property type="match status" value="1"/>
</dbReference>